<keyword evidence="7" id="KW-1185">Reference proteome</keyword>
<dbReference type="InterPro" id="IPR011009">
    <property type="entry name" value="Kinase-like_dom_sf"/>
</dbReference>
<dbReference type="InterPro" id="IPR017441">
    <property type="entry name" value="Protein_kinase_ATP_BS"/>
</dbReference>
<feature type="region of interest" description="Disordered" evidence="4">
    <location>
        <begin position="137"/>
        <end position="158"/>
    </location>
</feature>
<proteinExistence type="predicted"/>
<dbReference type="InterPro" id="IPR008271">
    <property type="entry name" value="Ser/Thr_kinase_AS"/>
</dbReference>
<comment type="caution">
    <text evidence="6">The sequence shown here is derived from an EMBL/GenBank/DDBJ whole genome shotgun (WGS) entry which is preliminary data.</text>
</comment>
<dbReference type="GO" id="GO:0035556">
    <property type="term" value="P:intracellular signal transduction"/>
    <property type="evidence" value="ECO:0007669"/>
    <property type="project" value="TreeGrafter"/>
</dbReference>
<feature type="domain" description="Protein kinase" evidence="5">
    <location>
        <begin position="287"/>
        <end position="533"/>
    </location>
</feature>
<dbReference type="Pfam" id="PF00069">
    <property type="entry name" value="Pkinase"/>
    <property type="match status" value="2"/>
</dbReference>
<feature type="region of interest" description="Disordered" evidence="4">
    <location>
        <begin position="172"/>
        <end position="209"/>
    </location>
</feature>
<evidence type="ECO:0000259" key="5">
    <source>
        <dbReference type="PROSITE" id="PS50011"/>
    </source>
</evidence>
<dbReference type="PANTHER" id="PTHR24346:SF72">
    <property type="entry name" value="CAMK PROTEIN KINASE"/>
    <property type="match status" value="1"/>
</dbReference>
<feature type="compositionally biased region" description="Low complexity" evidence="4">
    <location>
        <begin position="187"/>
        <end position="200"/>
    </location>
</feature>
<dbReference type="GO" id="GO:0004674">
    <property type="term" value="F:protein serine/threonine kinase activity"/>
    <property type="evidence" value="ECO:0007669"/>
    <property type="project" value="TreeGrafter"/>
</dbReference>
<organism evidence="6 7">
    <name type="scientific">Rhizophlyctis rosea</name>
    <dbReference type="NCBI Taxonomy" id="64517"/>
    <lineage>
        <taxon>Eukaryota</taxon>
        <taxon>Fungi</taxon>
        <taxon>Fungi incertae sedis</taxon>
        <taxon>Chytridiomycota</taxon>
        <taxon>Chytridiomycota incertae sedis</taxon>
        <taxon>Chytridiomycetes</taxon>
        <taxon>Rhizophlyctidales</taxon>
        <taxon>Rhizophlyctidaceae</taxon>
        <taxon>Rhizophlyctis</taxon>
    </lineage>
</organism>
<feature type="compositionally biased region" description="Basic and acidic residues" evidence="4">
    <location>
        <begin position="251"/>
        <end position="266"/>
    </location>
</feature>
<keyword evidence="2 3" id="KW-0067">ATP-binding</keyword>
<dbReference type="PROSITE" id="PS00107">
    <property type="entry name" value="PROTEIN_KINASE_ATP"/>
    <property type="match status" value="1"/>
</dbReference>
<dbReference type="AlphaFoldDB" id="A0AAD5SKD2"/>
<evidence type="ECO:0000256" key="1">
    <source>
        <dbReference type="ARBA" id="ARBA00022741"/>
    </source>
</evidence>
<gene>
    <name evidence="6" type="ORF">HK097_007595</name>
</gene>
<dbReference type="PANTHER" id="PTHR24346">
    <property type="entry name" value="MAP/MICROTUBULE AFFINITY-REGULATING KINASE"/>
    <property type="match status" value="1"/>
</dbReference>
<dbReference type="SMART" id="SM00220">
    <property type="entry name" value="S_TKc"/>
    <property type="match status" value="1"/>
</dbReference>
<protein>
    <recommendedName>
        <fullName evidence="5">Protein kinase domain-containing protein</fullName>
    </recommendedName>
</protein>
<evidence type="ECO:0000256" key="4">
    <source>
        <dbReference type="SAM" id="MobiDB-lite"/>
    </source>
</evidence>
<dbReference type="GO" id="GO:0045719">
    <property type="term" value="P:negative regulation of glycogen biosynthetic process"/>
    <property type="evidence" value="ECO:0007669"/>
    <property type="project" value="TreeGrafter"/>
</dbReference>
<accession>A0AAD5SKD2</accession>
<dbReference type="Gene3D" id="1.10.510.10">
    <property type="entry name" value="Transferase(Phosphotransferase) domain 1"/>
    <property type="match status" value="1"/>
</dbReference>
<dbReference type="Proteomes" id="UP001212841">
    <property type="component" value="Unassembled WGS sequence"/>
</dbReference>
<dbReference type="GO" id="GO:0005524">
    <property type="term" value="F:ATP binding"/>
    <property type="evidence" value="ECO:0007669"/>
    <property type="project" value="UniProtKB-UniRule"/>
</dbReference>
<dbReference type="InterPro" id="IPR000719">
    <property type="entry name" value="Prot_kinase_dom"/>
</dbReference>
<dbReference type="EMBL" id="JADGJD010000004">
    <property type="protein sequence ID" value="KAJ3057416.1"/>
    <property type="molecule type" value="Genomic_DNA"/>
</dbReference>
<feature type="binding site" evidence="3">
    <location>
        <position position="320"/>
    </location>
    <ligand>
        <name>ATP</name>
        <dbReference type="ChEBI" id="CHEBI:30616"/>
    </ligand>
</feature>
<name>A0AAD5SKD2_9FUNG</name>
<sequence>MKLYTLHQGRTILGRPQATEVLNGEVAVWSLWIYGDMKSSRKSFIPSRPSSGPVNKKSGWLSNIIGRRKFDSHDPAASTEKATGFSMFHKTGRDAREGRRGGKVSRPVSAVHFDRAGKLASYAADAASINKPVAKGTQPDLAAKPATAYRRPSPEKLPSCDYAKAEAELRKESGIQRDHPSLGQQKSDTTLVSTSTASLVPPDPPQPTKEQQFNALIAAVNPSANRRTKCGSAPAAVDSFAAPTSVTAEQDQQKGEQEDEERNKRHQEVVDLLSGKKKLSAKFSRRYKIGDLIGDGAFGFVLTATRLSDGVEVAVKFVIKDRITQNAWINTGTFQQIPFEIHLLSQLQHPNIIRYIEHIDEGDYVLLISELHGTQWETSNPALDPINNPGLKVQRPGQMVPLVEQKSQGLECSPLFRLTPEQEKSIRRRTSCDLFECIDAHVRLSEAQCKKIFAQIAMGVHYLHSKGIVHRDLKDENIVIDANYWVKIVDFGSASYIPRHPGEWFKKFNGTAHFASPEVAAGQPYRGPEAEVW</sequence>
<dbReference type="GO" id="GO:0005829">
    <property type="term" value="C:cytosol"/>
    <property type="evidence" value="ECO:0007669"/>
    <property type="project" value="TreeGrafter"/>
</dbReference>
<dbReference type="GO" id="GO:0005634">
    <property type="term" value="C:nucleus"/>
    <property type="evidence" value="ECO:0007669"/>
    <property type="project" value="TreeGrafter"/>
</dbReference>
<feature type="region of interest" description="Disordered" evidence="4">
    <location>
        <begin position="241"/>
        <end position="266"/>
    </location>
</feature>
<dbReference type="SUPFAM" id="SSF56112">
    <property type="entry name" value="Protein kinase-like (PK-like)"/>
    <property type="match status" value="1"/>
</dbReference>
<evidence type="ECO:0000256" key="3">
    <source>
        <dbReference type="PROSITE-ProRule" id="PRU10141"/>
    </source>
</evidence>
<keyword evidence="1 3" id="KW-0547">Nucleotide-binding</keyword>
<dbReference type="Gene3D" id="3.30.200.20">
    <property type="entry name" value="Phosphorylase Kinase, domain 1"/>
    <property type="match status" value="1"/>
</dbReference>
<reference evidence="6" key="1">
    <citation type="submission" date="2020-05" db="EMBL/GenBank/DDBJ databases">
        <title>Phylogenomic resolution of chytrid fungi.</title>
        <authorList>
            <person name="Stajich J.E."/>
            <person name="Amses K."/>
            <person name="Simmons R."/>
            <person name="Seto K."/>
            <person name="Myers J."/>
            <person name="Bonds A."/>
            <person name="Quandt C.A."/>
            <person name="Barry K."/>
            <person name="Liu P."/>
            <person name="Grigoriev I."/>
            <person name="Longcore J.E."/>
            <person name="James T.Y."/>
        </authorList>
    </citation>
    <scope>NUCLEOTIDE SEQUENCE</scope>
    <source>
        <strain evidence="6">JEL0318</strain>
    </source>
</reference>
<dbReference type="PROSITE" id="PS00108">
    <property type="entry name" value="PROTEIN_KINASE_ST"/>
    <property type="match status" value="1"/>
</dbReference>
<evidence type="ECO:0000313" key="6">
    <source>
        <dbReference type="EMBL" id="KAJ3057416.1"/>
    </source>
</evidence>
<dbReference type="PROSITE" id="PS50011">
    <property type="entry name" value="PROTEIN_KINASE_DOM"/>
    <property type="match status" value="1"/>
</dbReference>
<evidence type="ECO:0000256" key="2">
    <source>
        <dbReference type="ARBA" id="ARBA00022840"/>
    </source>
</evidence>
<evidence type="ECO:0000313" key="7">
    <source>
        <dbReference type="Proteomes" id="UP001212841"/>
    </source>
</evidence>